<dbReference type="Proteomes" id="UP000027265">
    <property type="component" value="Unassembled WGS sequence"/>
</dbReference>
<keyword evidence="2" id="KW-1185">Reference proteome</keyword>
<proteinExistence type="predicted"/>
<dbReference type="GO" id="GO:0051118">
    <property type="term" value="F:glucan endo-1,3-alpha-glucosidase activity"/>
    <property type="evidence" value="ECO:0007669"/>
    <property type="project" value="InterPro"/>
</dbReference>
<dbReference type="CDD" id="cd11577">
    <property type="entry name" value="GH71"/>
    <property type="match status" value="1"/>
</dbReference>
<evidence type="ECO:0000313" key="1">
    <source>
        <dbReference type="EMBL" id="KDQ50875.1"/>
    </source>
</evidence>
<dbReference type="OrthoDB" id="3257981at2759"/>
<dbReference type="InParanoid" id="A0A067PAL4"/>
<dbReference type="STRING" id="933084.A0A067PAL4"/>
<evidence type="ECO:0000313" key="2">
    <source>
        <dbReference type="Proteomes" id="UP000027265"/>
    </source>
</evidence>
<accession>A0A067PAL4</accession>
<dbReference type="InterPro" id="IPR005197">
    <property type="entry name" value="Glyco_hydro_71"/>
</dbReference>
<sequence>MVGNTYPYRLDHWMSDIKLAHAHGFDGFALNVGREEWQRDRVGDCYSAALQSQLPFKLFLSFDMTSIPATCEEDVKHLAEYLKQFASHPNQFLCKGKTMISTFAGENSTFGCSDAAAGWKYAKKVLNQIVPVYLVPSFFIDPAHHNFHSVMDGYFNWNGSWPIHLTPESSPEEIRLPKLETDHHHLRYLGDKTFMAAVSPWFFTHYGPDSWNKNWIYRGDDWLFVRKWEKLIGMRDRINIVQLISWNDYGESHYVGPIKGAQPNSQAWVDGYPHEAWLHLNAYFIRAFKQGFSLGSPTLEDRIFVWARPHPKDAWAPDSVPRPTNWQLTDDNFWVVVLSTREGLVKMWSADDRGDARSYRILPGLLKLSHPLVLDGGMGVEVIRDGNVVARCNPEVYKFQSQPGVYNFNAFVAMSS</sequence>
<protein>
    <submittedName>
        <fullName evidence="1">Glycoside hydrolase family 71 protein</fullName>
    </submittedName>
</protein>
<dbReference type="Pfam" id="PF03659">
    <property type="entry name" value="Glyco_hydro_71"/>
    <property type="match status" value="1"/>
</dbReference>
<dbReference type="AlphaFoldDB" id="A0A067PAL4"/>
<reference evidence="2" key="1">
    <citation type="journal article" date="2014" name="Proc. Natl. Acad. Sci. U.S.A.">
        <title>Extensive sampling of basidiomycete genomes demonstrates inadequacy of the white-rot/brown-rot paradigm for wood decay fungi.</title>
        <authorList>
            <person name="Riley R."/>
            <person name="Salamov A.A."/>
            <person name="Brown D.W."/>
            <person name="Nagy L.G."/>
            <person name="Floudas D."/>
            <person name="Held B.W."/>
            <person name="Levasseur A."/>
            <person name="Lombard V."/>
            <person name="Morin E."/>
            <person name="Otillar R."/>
            <person name="Lindquist E.A."/>
            <person name="Sun H."/>
            <person name="LaButti K.M."/>
            <person name="Schmutz J."/>
            <person name="Jabbour D."/>
            <person name="Luo H."/>
            <person name="Baker S.E."/>
            <person name="Pisabarro A.G."/>
            <person name="Walton J.D."/>
            <person name="Blanchette R.A."/>
            <person name="Henrissat B."/>
            <person name="Martin F."/>
            <person name="Cullen D."/>
            <person name="Hibbett D.S."/>
            <person name="Grigoriev I.V."/>
        </authorList>
    </citation>
    <scope>NUCLEOTIDE SEQUENCE [LARGE SCALE GENOMIC DNA]</scope>
    <source>
        <strain evidence="2">MUCL 33604</strain>
    </source>
</reference>
<organism evidence="1 2">
    <name type="scientific">Jaapia argillacea MUCL 33604</name>
    <dbReference type="NCBI Taxonomy" id="933084"/>
    <lineage>
        <taxon>Eukaryota</taxon>
        <taxon>Fungi</taxon>
        <taxon>Dikarya</taxon>
        <taxon>Basidiomycota</taxon>
        <taxon>Agaricomycotina</taxon>
        <taxon>Agaricomycetes</taxon>
        <taxon>Agaricomycetidae</taxon>
        <taxon>Jaapiales</taxon>
        <taxon>Jaapiaceae</taxon>
        <taxon>Jaapia</taxon>
    </lineage>
</organism>
<dbReference type="EMBL" id="KL197754">
    <property type="protein sequence ID" value="KDQ50875.1"/>
    <property type="molecule type" value="Genomic_DNA"/>
</dbReference>
<name>A0A067PAL4_9AGAM</name>
<keyword evidence="1" id="KW-0378">Hydrolase</keyword>
<dbReference type="Gene3D" id="3.20.20.80">
    <property type="entry name" value="Glycosidases"/>
    <property type="match status" value="1"/>
</dbReference>
<dbReference type="HOGENOM" id="CLU_019141_4_0_1"/>
<gene>
    <name evidence="1" type="ORF">JAAARDRAFT_185724</name>
</gene>